<dbReference type="Proteomes" id="UP000831701">
    <property type="component" value="Chromosome 3"/>
</dbReference>
<evidence type="ECO:0000313" key="1">
    <source>
        <dbReference type="EMBL" id="KAI3375161.1"/>
    </source>
</evidence>
<gene>
    <name evidence="1" type="ORF">L3Q82_021672</name>
</gene>
<protein>
    <submittedName>
        <fullName evidence="1">Uncharacterized protein</fullName>
    </submittedName>
</protein>
<comment type="caution">
    <text evidence="1">The sequence shown here is derived from an EMBL/GenBank/DDBJ whole genome shotgun (WGS) entry which is preliminary data.</text>
</comment>
<reference evidence="1" key="1">
    <citation type="submission" date="2022-04" db="EMBL/GenBank/DDBJ databases">
        <title>Jade perch genome.</title>
        <authorList>
            <person name="Chao B."/>
        </authorList>
    </citation>
    <scope>NUCLEOTIDE SEQUENCE</scope>
    <source>
        <strain evidence="1">CB-2022</strain>
    </source>
</reference>
<feature type="non-terminal residue" evidence="1">
    <location>
        <position position="1145"/>
    </location>
</feature>
<proteinExistence type="predicted"/>
<name>A0ACB8X4W9_9TELE</name>
<sequence>MIFTQSNEKTALTCLSQNDWKLDVATDKFFQSPELYVSNLKGALDKKKLEQLYNRYRDPHDDNKIGIDGIQQFCDDLGLDPASISVLLIAWKFRAATQCEFSKQEFMDGMAEQGCDSIEKLKAQLPKMEQELKDQGKFKDFYQFTFNFAKNPGQKGLDLEMAIAYWNLVLAGRFKFLDLWNTFLVEHHKRSIPKDTWNLLLDFSTMITDDMSNYDEEDRDQLHRNFNTTPWNKSHSEPLLGFRVETRSDMASFVDTVLSEVGWDERFAIPEPNAENKALIKEIRKKETELVQRENELEKAKDQKLVAIENLKNLKQELENTEALGKAKEKEEELEKHLTALAERETGRLSQETTKMETDLRALAERRNMLENQIFKAKQKLEEFRNQMNWDQQTMDTFLEESARKDEDTMAIIKYAQQDEQRIKSLTLAIEKKTLEASEKRRALDKELTETISAQIALDKTTENLQQAHLETQQLIHQWENTIKQMKQRDAEMQQCALQLAQANQNIRDRHTAATERKHLLDTQRNNNKETERKITVADRQAVKLRQDLKEQESNCSRLQDELDSCKGTLDRATSDVESMTSRISRMKKDIQDNNDKLKKAKAHNVALEEKLKVVTQTALSEEERAVQMEQFLKDEEQEIKESKINCLSEKLARLQGNINLDEKQILDMKIAELTEALEEKKKKANMFSNMLKESENDIRYLRKEMEKSEAQKRNLAERVEELNLINNTNEKELKRFRLRRQDNLVEHNIMKIEVKRVREMLYSKADSLVSLEKRKLEMQKAIKEREDEIKVYREMLSQQLKISDQERQKLSVELNEKMSKIDMMKKRFEVVTLSMAPPEGEEQKSQAYYITKAAQEKEELKRKGDDLDAKIRKMELENRALENTIQLFNNCNSAFRKSLNKVNESSPEYQEKIKLEEQLRASEEMLKYKKRQVNELQEDLQDMNNTLESLLQDGQVEKDKIEHRQSLICKLNKELVSQKEKIDRATKQCSKLTKEIRLAKNTKTETFEEKDVKLRELKEFNKTVDKMLNEAMKEEPDLRPVLEKYFLQANLSLPSPSSTPDSQQSSKTSSARSSASLRSDFLTKQPPLHRRSPASSASSSPRTSAPHSPLLKTVELGLDLTVPSPPPTTSRLSSSASSSSSSSR</sequence>
<evidence type="ECO:0000313" key="2">
    <source>
        <dbReference type="Proteomes" id="UP000831701"/>
    </source>
</evidence>
<keyword evidence="2" id="KW-1185">Reference proteome</keyword>
<accession>A0ACB8X4W9</accession>
<dbReference type="EMBL" id="CM041533">
    <property type="protein sequence ID" value="KAI3375161.1"/>
    <property type="molecule type" value="Genomic_DNA"/>
</dbReference>
<organism evidence="1 2">
    <name type="scientific">Scortum barcoo</name>
    <name type="common">barcoo grunter</name>
    <dbReference type="NCBI Taxonomy" id="214431"/>
    <lineage>
        <taxon>Eukaryota</taxon>
        <taxon>Metazoa</taxon>
        <taxon>Chordata</taxon>
        <taxon>Craniata</taxon>
        <taxon>Vertebrata</taxon>
        <taxon>Euteleostomi</taxon>
        <taxon>Actinopterygii</taxon>
        <taxon>Neopterygii</taxon>
        <taxon>Teleostei</taxon>
        <taxon>Neoteleostei</taxon>
        <taxon>Acanthomorphata</taxon>
        <taxon>Eupercaria</taxon>
        <taxon>Centrarchiformes</taxon>
        <taxon>Terapontoidei</taxon>
        <taxon>Terapontidae</taxon>
        <taxon>Scortum</taxon>
    </lineage>
</organism>